<dbReference type="InterPro" id="IPR036826">
    <property type="entry name" value="Cyt_f_lg_dom_sf"/>
</dbReference>
<dbReference type="EnsemblPlants" id="AET6Gv20001400.1">
    <property type="protein sequence ID" value="AET6Gv20001400.1"/>
    <property type="gene ID" value="AET6Gv20001400"/>
</dbReference>
<keyword evidence="4" id="KW-1133">Transmembrane helix</keyword>
<dbReference type="Proteomes" id="UP000015105">
    <property type="component" value="Chromosome 6D"/>
</dbReference>
<dbReference type="GO" id="GO:0015979">
    <property type="term" value="P:photosynthesis"/>
    <property type="evidence" value="ECO:0007669"/>
    <property type="project" value="UniProtKB-KW"/>
</dbReference>
<dbReference type="PANTHER" id="PTHR33288:SF10">
    <property type="entry name" value="CYTOCHROME F"/>
    <property type="match status" value="1"/>
</dbReference>
<dbReference type="PROSITE" id="PS51010">
    <property type="entry name" value="CYTF"/>
    <property type="match status" value="1"/>
</dbReference>
<dbReference type="STRING" id="200361.A0A453MN66"/>
<reference evidence="8" key="4">
    <citation type="submission" date="2019-03" db="UniProtKB">
        <authorList>
            <consortium name="EnsemblPlants"/>
        </authorList>
    </citation>
    <scope>IDENTIFICATION</scope>
</reference>
<evidence type="ECO:0000313" key="8">
    <source>
        <dbReference type="EnsemblPlants" id="AET6Gv20001400.1"/>
    </source>
</evidence>
<protein>
    <recommendedName>
        <fullName evidence="7">Cytochrome f large domain-containing protein</fullName>
    </recommendedName>
</protein>
<evidence type="ECO:0000256" key="4">
    <source>
        <dbReference type="ARBA" id="ARBA00022989"/>
    </source>
</evidence>
<dbReference type="Gene3D" id="2.60.40.830">
    <property type="entry name" value="Cytochrome f large domain"/>
    <property type="match status" value="1"/>
</dbReference>
<evidence type="ECO:0000256" key="1">
    <source>
        <dbReference type="ARBA" id="ARBA00004334"/>
    </source>
</evidence>
<sequence>MCRPSTVLASYSAHSNTITFVCNGSKDAAIRGVLPDTVFEAVLRISYDMQLKQVLANGKKGGLNVGDVLILPEGFDLAPPDRIFLDVVWAFDRGYRSDHLLLGGERHLGTREEIHNHELVVIHGGDPAAMVGADEPLLDSLARDVQDPTAAGAAHVLLLATSIRREYESWDGGLHREP</sequence>
<keyword evidence="5" id="KW-0793">Thylakoid</keyword>
<dbReference type="GO" id="GO:0009055">
    <property type="term" value="F:electron transfer activity"/>
    <property type="evidence" value="ECO:0007669"/>
    <property type="project" value="InterPro"/>
</dbReference>
<reference evidence="8" key="5">
    <citation type="journal article" date="2021" name="G3 (Bethesda)">
        <title>Aegilops tauschii genome assembly Aet v5.0 features greater sequence contiguity and improved annotation.</title>
        <authorList>
            <person name="Wang L."/>
            <person name="Zhu T."/>
            <person name="Rodriguez J.C."/>
            <person name="Deal K.R."/>
            <person name="Dubcovsky J."/>
            <person name="McGuire P.E."/>
            <person name="Lux T."/>
            <person name="Spannagl M."/>
            <person name="Mayer K.F.X."/>
            <person name="Baldrich P."/>
            <person name="Meyers B.C."/>
            <person name="Huo N."/>
            <person name="Gu Y.Q."/>
            <person name="Zhou H."/>
            <person name="Devos K.M."/>
            <person name="Bennetzen J.L."/>
            <person name="Unver T."/>
            <person name="Budak H."/>
            <person name="Gulick P.J."/>
            <person name="Galiba G."/>
            <person name="Kalapos B."/>
            <person name="Nelson D.R."/>
            <person name="Li P."/>
            <person name="You F.M."/>
            <person name="Luo M.C."/>
            <person name="Dvorak J."/>
        </authorList>
    </citation>
    <scope>NUCLEOTIDE SEQUENCE [LARGE SCALE GENOMIC DNA]</scope>
    <source>
        <strain evidence="8">cv. AL8/78</strain>
    </source>
</reference>
<keyword evidence="3" id="KW-0812">Transmembrane</keyword>
<proteinExistence type="predicted"/>
<evidence type="ECO:0000259" key="7">
    <source>
        <dbReference type="Pfam" id="PF16639"/>
    </source>
</evidence>
<evidence type="ECO:0000256" key="2">
    <source>
        <dbReference type="ARBA" id="ARBA00022531"/>
    </source>
</evidence>
<feature type="domain" description="Cytochrome f large" evidence="7">
    <location>
        <begin position="31"/>
        <end position="84"/>
    </location>
</feature>
<reference evidence="9" key="1">
    <citation type="journal article" date="2014" name="Science">
        <title>Ancient hybridizations among the ancestral genomes of bread wheat.</title>
        <authorList>
            <consortium name="International Wheat Genome Sequencing Consortium,"/>
            <person name="Marcussen T."/>
            <person name="Sandve S.R."/>
            <person name="Heier L."/>
            <person name="Spannagl M."/>
            <person name="Pfeifer M."/>
            <person name="Jakobsen K.S."/>
            <person name="Wulff B.B."/>
            <person name="Steuernagel B."/>
            <person name="Mayer K.F."/>
            <person name="Olsen O.A."/>
        </authorList>
    </citation>
    <scope>NUCLEOTIDE SEQUENCE [LARGE SCALE GENOMIC DNA]</scope>
    <source>
        <strain evidence="9">cv. AL8/78</strain>
    </source>
</reference>
<evidence type="ECO:0000256" key="6">
    <source>
        <dbReference type="ARBA" id="ARBA00023136"/>
    </source>
</evidence>
<dbReference type="Gramene" id="AET6Gv20001400.1">
    <property type="protein sequence ID" value="AET6Gv20001400.1"/>
    <property type="gene ID" value="AET6Gv20001400"/>
</dbReference>
<dbReference type="GO" id="GO:0009535">
    <property type="term" value="C:chloroplast thylakoid membrane"/>
    <property type="evidence" value="ECO:0007669"/>
    <property type="project" value="UniProtKB-SubCell"/>
</dbReference>
<dbReference type="Pfam" id="PF16639">
    <property type="entry name" value="Apocytochr_F_N"/>
    <property type="match status" value="1"/>
</dbReference>
<dbReference type="InterPro" id="IPR002325">
    <property type="entry name" value="Cyt_f"/>
</dbReference>
<reference evidence="9" key="2">
    <citation type="journal article" date="2017" name="Nat. Plants">
        <title>The Aegilops tauschii genome reveals multiple impacts of transposons.</title>
        <authorList>
            <person name="Zhao G."/>
            <person name="Zou C."/>
            <person name="Li K."/>
            <person name="Wang K."/>
            <person name="Li T."/>
            <person name="Gao L."/>
            <person name="Zhang X."/>
            <person name="Wang H."/>
            <person name="Yang Z."/>
            <person name="Liu X."/>
            <person name="Jiang W."/>
            <person name="Mao L."/>
            <person name="Kong X."/>
            <person name="Jiao Y."/>
            <person name="Jia J."/>
        </authorList>
    </citation>
    <scope>NUCLEOTIDE SEQUENCE [LARGE SCALE GENOMIC DNA]</scope>
    <source>
        <strain evidence="9">cv. AL8/78</strain>
    </source>
</reference>
<evidence type="ECO:0000256" key="3">
    <source>
        <dbReference type="ARBA" id="ARBA00022692"/>
    </source>
</evidence>
<dbReference type="InterPro" id="IPR024094">
    <property type="entry name" value="Cyt_f_lg_dom"/>
</dbReference>
<organism evidence="8 9">
    <name type="scientific">Aegilops tauschii subsp. strangulata</name>
    <name type="common">Goatgrass</name>
    <dbReference type="NCBI Taxonomy" id="200361"/>
    <lineage>
        <taxon>Eukaryota</taxon>
        <taxon>Viridiplantae</taxon>
        <taxon>Streptophyta</taxon>
        <taxon>Embryophyta</taxon>
        <taxon>Tracheophyta</taxon>
        <taxon>Spermatophyta</taxon>
        <taxon>Magnoliopsida</taxon>
        <taxon>Liliopsida</taxon>
        <taxon>Poales</taxon>
        <taxon>Poaceae</taxon>
        <taxon>BOP clade</taxon>
        <taxon>Pooideae</taxon>
        <taxon>Triticodae</taxon>
        <taxon>Triticeae</taxon>
        <taxon>Triticinae</taxon>
        <taxon>Aegilops</taxon>
    </lineage>
</organism>
<reference evidence="8" key="3">
    <citation type="journal article" date="2017" name="Nature">
        <title>Genome sequence of the progenitor of the wheat D genome Aegilops tauschii.</title>
        <authorList>
            <person name="Luo M.C."/>
            <person name="Gu Y.Q."/>
            <person name="Puiu D."/>
            <person name="Wang H."/>
            <person name="Twardziok S.O."/>
            <person name="Deal K.R."/>
            <person name="Huo N."/>
            <person name="Zhu T."/>
            <person name="Wang L."/>
            <person name="Wang Y."/>
            <person name="McGuire P.E."/>
            <person name="Liu S."/>
            <person name="Long H."/>
            <person name="Ramasamy R.K."/>
            <person name="Rodriguez J.C."/>
            <person name="Van S.L."/>
            <person name="Yuan L."/>
            <person name="Wang Z."/>
            <person name="Xia Z."/>
            <person name="Xiao L."/>
            <person name="Anderson O.D."/>
            <person name="Ouyang S."/>
            <person name="Liang Y."/>
            <person name="Zimin A.V."/>
            <person name="Pertea G."/>
            <person name="Qi P."/>
            <person name="Bennetzen J.L."/>
            <person name="Dai X."/>
            <person name="Dawson M.W."/>
            <person name="Muller H.G."/>
            <person name="Kugler K."/>
            <person name="Rivarola-Duarte L."/>
            <person name="Spannagl M."/>
            <person name="Mayer K.F.X."/>
            <person name="Lu F.H."/>
            <person name="Bevan M.W."/>
            <person name="Leroy P."/>
            <person name="Li P."/>
            <person name="You F.M."/>
            <person name="Sun Q."/>
            <person name="Liu Z."/>
            <person name="Lyons E."/>
            <person name="Wicker T."/>
            <person name="Salzberg S.L."/>
            <person name="Devos K.M."/>
            <person name="Dvorak J."/>
        </authorList>
    </citation>
    <scope>NUCLEOTIDE SEQUENCE [LARGE SCALE GENOMIC DNA]</scope>
    <source>
        <strain evidence="8">cv. AL8/78</strain>
    </source>
</reference>
<evidence type="ECO:0000256" key="5">
    <source>
        <dbReference type="ARBA" id="ARBA00023078"/>
    </source>
</evidence>
<dbReference type="GO" id="GO:0020037">
    <property type="term" value="F:heme binding"/>
    <property type="evidence" value="ECO:0007669"/>
    <property type="project" value="InterPro"/>
</dbReference>
<keyword evidence="2" id="KW-0602">Photosynthesis</keyword>
<name>A0A453MN66_AEGTS</name>
<dbReference type="PANTHER" id="PTHR33288">
    <property type="match status" value="1"/>
</dbReference>
<keyword evidence="9" id="KW-1185">Reference proteome</keyword>
<dbReference type="PRINTS" id="PR00610">
    <property type="entry name" value="CYTOCHROMEF"/>
</dbReference>
<accession>A0A453MN66</accession>
<evidence type="ECO:0000313" key="9">
    <source>
        <dbReference type="Proteomes" id="UP000015105"/>
    </source>
</evidence>
<dbReference type="GO" id="GO:0005506">
    <property type="term" value="F:iron ion binding"/>
    <property type="evidence" value="ECO:0007669"/>
    <property type="project" value="InterPro"/>
</dbReference>
<comment type="subcellular location">
    <subcellularLocation>
        <location evidence="1">Plastid</location>
        <location evidence="1">Chloroplast thylakoid membrane</location>
    </subcellularLocation>
</comment>
<keyword evidence="6" id="KW-0472">Membrane</keyword>
<dbReference type="AlphaFoldDB" id="A0A453MN66"/>
<dbReference type="SUPFAM" id="SSF49441">
    <property type="entry name" value="Cytochrome f, large domain"/>
    <property type="match status" value="1"/>
</dbReference>